<sequence length="138" mass="16038">MLVTEVFAREQMRNAKRYIVKKIFTYGLLIFGATILIGLVLRGNVVQESFEPDRWKNWVESESEPSLRWNMMNSLREKHPLKGMTKTEVLELLGEPESKTKKKFDYYLGASKRGISTGRLTILFDDNNRVSDFSVWDG</sequence>
<comment type="caution">
    <text evidence="3">The sequence shown here is derived from an EMBL/GenBank/DDBJ whole genome shotgun (WGS) entry which is preliminary data.</text>
</comment>
<protein>
    <recommendedName>
        <fullName evidence="5">Outer membrane protein assembly factor BamE</fullName>
    </recommendedName>
</protein>
<gene>
    <name evidence="3" type="ORF">DN53_07835</name>
</gene>
<keyword evidence="1" id="KW-0732">Signal</keyword>
<accession>A0A444VP85</accession>
<keyword evidence="2" id="KW-0812">Transmembrane</keyword>
<evidence type="ECO:0000313" key="3">
    <source>
        <dbReference type="EMBL" id="RYC52627.1"/>
    </source>
</evidence>
<evidence type="ECO:0008006" key="5">
    <source>
        <dbReference type="Google" id="ProtNLM"/>
    </source>
</evidence>
<dbReference type="Proteomes" id="UP000290261">
    <property type="component" value="Unassembled WGS sequence"/>
</dbReference>
<organism evidence="3 4">
    <name type="scientific">Flagellimonas olearia</name>
    <dbReference type="NCBI Taxonomy" id="552546"/>
    <lineage>
        <taxon>Bacteria</taxon>
        <taxon>Pseudomonadati</taxon>
        <taxon>Bacteroidota</taxon>
        <taxon>Flavobacteriia</taxon>
        <taxon>Flavobacteriales</taxon>
        <taxon>Flavobacteriaceae</taxon>
        <taxon>Flagellimonas</taxon>
    </lineage>
</organism>
<proteinExistence type="predicted"/>
<keyword evidence="4" id="KW-1185">Reference proteome</keyword>
<dbReference type="Gene3D" id="3.30.1450.10">
    <property type="match status" value="1"/>
</dbReference>
<evidence type="ECO:0000313" key="4">
    <source>
        <dbReference type="Proteomes" id="UP000290261"/>
    </source>
</evidence>
<dbReference type="InterPro" id="IPR037873">
    <property type="entry name" value="BamE-like"/>
</dbReference>
<keyword evidence="2" id="KW-0472">Membrane</keyword>
<dbReference type="AlphaFoldDB" id="A0A444VP85"/>
<name>A0A444VP85_9FLAO</name>
<reference evidence="3 4" key="1">
    <citation type="submission" date="2014-04" db="EMBL/GenBank/DDBJ databases">
        <title>Whole genome of Muricauda olearia.</title>
        <authorList>
            <person name="Zhang X.-H."/>
            <person name="Tang K."/>
        </authorList>
    </citation>
    <scope>NUCLEOTIDE SEQUENCE [LARGE SCALE GENOMIC DNA]</scope>
    <source>
        <strain evidence="3 4">Th120</strain>
    </source>
</reference>
<feature type="transmembrane region" description="Helical" evidence="2">
    <location>
        <begin position="23"/>
        <end position="41"/>
    </location>
</feature>
<keyword evidence="2" id="KW-1133">Transmembrane helix</keyword>
<evidence type="ECO:0000256" key="1">
    <source>
        <dbReference type="ARBA" id="ARBA00022729"/>
    </source>
</evidence>
<evidence type="ECO:0000256" key="2">
    <source>
        <dbReference type="SAM" id="Phobius"/>
    </source>
</evidence>
<dbReference type="EMBL" id="JJMP01000002">
    <property type="protein sequence ID" value="RYC52627.1"/>
    <property type="molecule type" value="Genomic_DNA"/>
</dbReference>